<name>A0A7T8BB09_9SPIR</name>
<protein>
    <submittedName>
        <fullName evidence="2">Uncharacterized protein</fullName>
    </submittedName>
</protein>
<feature type="transmembrane region" description="Helical" evidence="1">
    <location>
        <begin position="200"/>
        <end position="219"/>
    </location>
</feature>
<dbReference type="RefSeq" id="WP_215626863.1">
    <property type="nucleotide sequence ID" value="NZ_CP067089.2"/>
</dbReference>
<keyword evidence="1" id="KW-0812">Transmembrane</keyword>
<evidence type="ECO:0000256" key="1">
    <source>
        <dbReference type="SAM" id="Phobius"/>
    </source>
</evidence>
<keyword evidence="3" id="KW-1185">Reference proteome</keyword>
<accession>A0A7T8BB09</accession>
<dbReference type="Proteomes" id="UP000595917">
    <property type="component" value="Chromosome"/>
</dbReference>
<organism evidence="2 3">
    <name type="scientific">Breznakiella homolactica</name>
    <dbReference type="NCBI Taxonomy" id="2798577"/>
    <lineage>
        <taxon>Bacteria</taxon>
        <taxon>Pseudomonadati</taxon>
        <taxon>Spirochaetota</taxon>
        <taxon>Spirochaetia</taxon>
        <taxon>Spirochaetales</taxon>
        <taxon>Breznakiellaceae</taxon>
        <taxon>Breznakiella</taxon>
    </lineage>
</organism>
<reference evidence="2" key="1">
    <citation type="submission" date="2021-01" db="EMBL/GenBank/DDBJ databases">
        <title>Description of Breznakiella homolactica.</title>
        <authorList>
            <person name="Song Y."/>
            <person name="Brune A."/>
        </authorList>
    </citation>
    <scope>NUCLEOTIDE SEQUENCE</scope>
    <source>
        <strain evidence="2">RmG30</strain>
    </source>
</reference>
<sequence length="277" mass="30527">MTLLQRNRLFVFGIALSALMFLAVLALSVMIVPSFGEITAGAARRASGILQPLMIRLLDPSPYVPYISMILACTYSLATTILIFYFFEKTQSSEILFFSLFVLSFTAEVMRTAVPLFSVLELPHVYLIMTGRVLYFGRYFGLLSLFAASVYAAGLDIQKQGTVILISFVITMLIAIGIPIDGLSWDTSFTVTTGYSSMFTLAEAGIGFITILSFFIAAYSRGSKEYTFIGIGSLLVYIGRNVLLTADTWPPLPLAIAMLAAGTWLTCTRIHQVYLWL</sequence>
<gene>
    <name evidence="2" type="ORF">JFL75_01160</name>
</gene>
<keyword evidence="1" id="KW-0472">Membrane</keyword>
<feature type="transmembrane region" description="Helical" evidence="1">
    <location>
        <begin position="162"/>
        <end position="180"/>
    </location>
</feature>
<evidence type="ECO:0000313" key="3">
    <source>
        <dbReference type="Proteomes" id="UP000595917"/>
    </source>
</evidence>
<feature type="transmembrane region" description="Helical" evidence="1">
    <location>
        <begin position="134"/>
        <end position="155"/>
    </location>
</feature>
<feature type="transmembrane region" description="Helical" evidence="1">
    <location>
        <begin position="9"/>
        <end position="32"/>
    </location>
</feature>
<feature type="transmembrane region" description="Helical" evidence="1">
    <location>
        <begin position="226"/>
        <end position="243"/>
    </location>
</feature>
<feature type="transmembrane region" description="Helical" evidence="1">
    <location>
        <begin position="63"/>
        <end position="87"/>
    </location>
</feature>
<keyword evidence="1" id="KW-1133">Transmembrane helix</keyword>
<proteinExistence type="predicted"/>
<evidence type="ECO:0000313" key="2">
    <source>
        <dbReference type="EMBL" id="QQO09560.1"/>
    </source>
</evidence>
<feature type="transmembrane region" description="Helical" evidence="1">
    <location>
        <begin position="249"/>
        <end position="267"/>
    </location>
</feature>
<feature type="transmembrane region" description="Helical" evidence="1">
    <location>
        <begin position="94"/>
        <end position="114"/>
    </location>
</feature>
<dbReference type="AlphaFoldDB" id="A0A7T8BB09"/>
<dbReference type="EMBL" id="CP067089">
    <property type="protein sequence ID" value="QQO09560.1"/>
    <property type="molecule type" value="Genomic_DNA"/>
</dbReference>
<dbReference type="KEGG" id="bhc:JFL75_01160"/>